<evidence type="ECO:0000313" key="2">
    <source>
        <dbReference type="Proteomes" id="UP000525389"/>
    </source>
</evidence>
<keyword evidence="2" id="KW-1185">Reference proteome</keyword>
<gene>
    <name evidence="1" type="ORF">HNQ09_002773</name>
</gene>
<name>A0A7W8GHA0_9DEIO</name>
<reference evidence="1 2" key="1">
    <citation type="submission" date="2020-08" db="EMBL/GenBank/DDBJ databases">
        <title>Genomic Encyclopedia of Type Strains, Phase IV (KMG-IV): sequencing the most valuable type-strain genomes for metagenomic binning, comparative biology and taxonomic classification.</title>
        <authorList>
            <person name="Goeker M."/>
        </authorList>
    </citation>
    <scope>NUCLEOTIDE SEQUENCE [LARGE SCALE GENOMIC DNA]</scope>
    <source>
        <strain evidence="1 2">DSM 101791</strain>
    </source>
</reference>
<dbReference type="RefSeq" id="WP_184030340.1">
    <property type="nucleotide sequence ID" value="NZ_JACHFN010000011.1"/>
</dbReference>
<protein>
    <submittedName>
        <fullName evidence="1">Uncharacterized protein</fullName>
    </submittedName>
</protein>
<dbReference type="AlphaFoldDB" id="A0A7W8GHA0"/>
<proteinExistence type="predicted"/>
<evidence type="ECO:0000313" key="1">
    <source>
        <dbReference type="EMBL" id="MBB5235319.1"/>
    </source>
</evidence>
<comment type="caution">
    <text evidence="1">The sequence shown here is derived from an EMBL/GenBank/DDBJ whole genome shotgun (WGS) entry which is preliminary data.</text>
</comment>
<sequence length="79" mass="8781">MIPGDKTLEVTSLLLARDVRSGRTVWKRYLGDSYELEAVSPTATTLTHVEGPRKWASWYSLRDGKFVGRAVMVTPTASP</sequence>
<dbReference type="EMBL" id="JACHFN010000011">
    <property type="protein sequence ID" value="MBB5235319.1"/>
    <property type="molecule type" value="Genomic_DNA"/>
</dbReference>
<dbReference type="Proteomes" id="UP000525389">
    <property type="component" value="Unassembled WGS sequence"/>
</dbReference>
<accession>A0A7W8GHA0</accession>
<organism evidence="1 2">
    <name type="scientific">Deinococcus budaensis</name>
    <dbReference type="NCBI Taxonomy" id="1665626"/>
    <lineage>
        <taxon>Bacteria</taxon>
        <taxon>Thermotogati</taxon>
        <taxon>Deinococcota</taxon>
        <taxon>Deinococci</taxon>
        <taxon>Deinococcales</taxon>
        <taxon>Deinococcaceae</taxon>
        <taxon>Deinococcus</taxon>
    </lineage>
</organism>